<dbReference type="EMBL" id="JAFLVT010000008">
    <property type="protein sequence ID" value="MBO0449349.1"/>
    <property type="molecule type" value="Genomic_DNA"/>
</dbReference>
<keyword evidence="2" id="KW-1185">Reference proteome</keyword>
<reference evidence="1 2" key="1">
    <citation type="submission" date="2021-03" db="EMBL/GenBank/DDBJ databases">
        <title>Enterococcal diversity collection.</title>
        <authorList>
            <person name="Gilmore M.S."/>
            <person name="Schwartzman J."/>
            <person name="Van Tyne D."/>
            <person name="Martin M."/>
            <person name="Earl A.M."/>
            <person name="Manson A.L."/>
            <person name="Straub T."/>
            <person name="Salamzade R."/>
            <person name="Saavedra J."/>
            <person name="Lebreton F."/>
            <person name="Prichula J."/>
            <person name="Schaufler K."/>
            <person name="Gaca A."/>
            <person name="Sgardioli B."/>
            <person name="Wagenaar J."/>
            <person name="Strong T."/>
        </authorList>
    </citation>
    <scope>NUCLEOTIDE SEQUENCE [LARGE SCALE GENOMIC DNA]</scope>
    <source>
        <strain evidence="1 2">MJM12</strain>
    </source>
</reference>
<organism evidence="1 2">
    <name type="scientific">Candidatus Enterococcus myersii</name>
    <dbReference type="NCBI Taxonomy" id="2815322"/>
    <lineage>
        <taxon>Bacteria</taxon>
        <taxon>Bacillati</taxon>
        <taxon>Bacillota</taxon>
        <taxon>Bacilli</taxon>
        <taxon>Lactobacillales</taxon>
        <taxon>Enterococcaceae</taxon>
        <taxon>Enterococcus</taxon>
    </lineage>
</organism>
<evidence type="ECO:0000313" key="2">
    <source>
        <dbReference type="Proteomes" id="UP000664256"/>
    </source>
</evidence>
<comment type="caution">
    <text evidence="1">The sequence shown here is derived from an EMBL/GenBank/DDBJ whole genome shotgun (WGS) entry which is preliminary data.</text>
</comment>
<accession>A0ABS3H7C2</accession>
<dbReference type="RefSeq" id="WP_206903473.1">
    <property type="nucleotide sequence ID" value="NZ_JAFLVT010000008.1"/>
</dbReference>
<sequence length="94" mass="10935">MKYRKKPIEVEAIQLRMASARRYRKCKEFVGESWIDYDENPNFEGPLKEKLSVPAIKTLEGIMNVNDGDYIIKGVQGELYPCKPDIFEATYEEV</sequence>
<gene>
    <name evidence="1" type="ORF">JZO76_07325</name>
</gene>
<dbReference type="Proteomes" id="UP000664256">
    <property type="component" value="Unassembled WGS sequence"/>
</dbReference>
<proteinExistence type="predicted"/>
<evidence type="ECO:0000313" key="1">
    <source>
        <dbReference type="EMBL" id="MBO0449349.1"/>
    </source>
</evidence>
<protein>
    <recommendedName>
        <fullName evidence="3">Phage protein</fullName>
    </recommendedName>
</protein>
<evidence type="ECO:0008006" key="3">
    <source>
        <dbReference type="Google" id="ProtNLM"/>
    </source>
</evidence>
<name>A0ABS3H7C2_9ENTE</name>